<dbReference type="InterPro" id="IPR050546">
    <property type="entry name" value="Glycosyl_Hydrlase_16"/>
</dbReference>
<keyword evidence="3" id="KW-0378">Hydrolase</keyword>
<accession>A0A5R9EZA6</accession>
<protein>
    <submittedName>
        <fullName evidence="3">Glycoside hydrolase family 16 protein</fullName>
    </submittedName>
</protein>
<reference evidence="3 4" key="1">
    <citation type="submission" date="2019-04" db="EMBL/GenBank/DDBJ databases">
        <title>Bacillus caeni sp. nov., a bacterium isolated from mangrove sediment.</title>
        <authorList>
            <person name="Huang H."/>
            <person name="Mo K."/>
            <person name="Hu Y."/>
        </authorList>
    </citation>
    <scope>NUCLEOTIDE SEQUENCE [LARGE SCALE GENOMIC DNA]</scope>
    <source>
        <strain evidence="3 4">HB172195</strain>
    </source>
</reference>
<dbReference type="Pfam" id="PF00722">
    <property type="entry name" value="Glyco_hydro_16"/>
    <property type="match status" value="1"/>
</dbReference>
<feature type="domain" description="GH16" evidence="2">
    <location>
        <begin position="73"/>
        <end position="305"/>
    </location>
</feature>
<dbReference type="GO" id="GO:0004553">
    <property type="term" value="F:hydrolase activity, hydrolyzing O-glycosyl compounds"/>
    <property type="evidence" value="ECO:0007669"/>
    <property type="project" value="InterPro"/>
</dbReference>
<name>A0A5R9EZA6_9BACL</name>
<dbReference type="AlphaFoldDB" id="A0A5R9EZA6"/>
<comment type="caution">
    <text evidence="3">The sequence shown here is derived from an EMBL/GenBank/DDBJ whole genome shotgun (WGS) entry which is preliminary data.</text>
</comment>
<dbReference type="InterPro" id="IPR000757">
    <property type="entry name" value="Beta-glucanase-like"/>
</dbReference>
<evidence type="ECO:0000256" key="1">
    <source>
        <dbReference type="ARBA" id="ARBA00006865"/>
    </source>
</evidence>
<dbReference type="PANTHER" id="PTHR10963">
    <property type="entry name" value="GLYCOSYL HYDROLASE-RELATED"/>
    <property type="match status" value="1"/>
</dbReference>
<dbReference type="Gene3D" id="2.60.120.200">
    <property type="match status" value="1"/>
</dbReference>
<dbReference type="SUPFAM" id="SSF49899">
    <property type="entry name" value="Concanavalin A-like lectins/glucanases"/>
    <property type="match status" value="1"/>
</dbReference>
<keyword evidence="4" id="KW-1185">Reference proteome</keyword>
<evidence type="ECO:0000259" key="2">
    <source>
        <dbReference type="PROSITE" id="PS51762"/>
    </source>
</evidence>
<dbReference type="CDD" id="cd08023">
    <property type="entry name" value="GH16_laminarinase_like"/>
    <property type="match status" value="1"/>
</dbReference>
<dbReference type="InterPro" id="IPR013320">
    <property type="entry name" value="ConA-like_dom_sf"/>
</dbReference>
<dbReference type="PROSITE" id="PS51762">
    <property type="entry name" value="GH16_2"/>
    <property type="match status" value="1"/>
</dbReference>
<organism evidence="3 4">
    <name type="scientific">Exobacillus caeni</name>
    <dbReference type="NCBI Taxonomy" id="2574798"/>
    <lineage>
        <taxon>Bacteria</taxon>
        <taxon>Bacillati</taxon>
        <taxon>Bacillota</taxon>
        <taxon>Bacilli</taxon>
        <taxon>Bacillales</taxon>
        <taxon>Guptibacillaceae</taxon>
        <taxon>Exobacillus</taxon>
    </lineage>
</organism>
<dbReference type="Proteomes" id="UP000308230">
    <property type="component" value="Unassembled WGS sequence"/>
</dbReference>
<evidence type="ECO:0000313" key="3">
    <source>
        <dbReference type="EMBL" id="TLS35799.1"/>
    </source>
</evidence>
<dbReference type="PANTHER" id="PTHR10963:SF55">
    <property type="entry name" value="GLYCOSIDE HYDROLASE FAMILY 16 PROTEIN"/>
    <property type="match status" value="1"/>
</dbReference>
<proteinExistence type="inferred from homology"/>
<sequence>MMKFVRYIILFLLVGIFIYKSNLVQVGDERRVLGKDMTETVHFDVLNSEIESVNASKADIRKGFSTNGTNFDLTVTNDVVDNEKWKLVWHDEFNAKELDQTKWNKVFWESEKNEELQYYIPENVFVKDGFLQLKSDDKNYKHKPYTSGAVTTEDKFTFKYGKLVVRARLPVGKGMFPAIWTLPATSNGLPEIDVMENLGHKPEEYWAVMHWYDENGKKKRAYNTYKGPDFSKGLHTFSIEWSPKKVKWLVDEQVTFETEEFSPDVPMFLYLNTAVGGEWPGNPDQKTEFPQLYKIDYVRFYKQIK</sequence>
<dbReference type="EMBL" id="SWLG01000016">
    <property type="protein sequence ID" value="TLS35799.1"/>
    <property type="molecule type" value="Genomic_DNA"/>
</dbReference>
<dbReference type="GO" id="GO:0005975">
    <property type="term" value="P:carbohydrate metabolic process"/>
    <property type="evidence" value="ECO:0007669"/>
    <property type="project" value="InterPro"/>
</dbReference>
<comment type="similarity">
    <text evidence="1">Belongs to the glycosyl hydrolase 16 family.</text>
</comment>
<evidence type="ECO:0000313" key="4">
    <source>
        <dbReference type="Proteomes" id="UP000308230"/>
    </source>
</evidence>
<gene>
    <name evidence="3" type="ORF">FCL54_18460</name>
</gene>
<dbReference type="OrthoDB" id="9809583at2"/>